<evidence type="ECO:0000313" key="1">
    <source>
        <dbReference type="EMBL" id="BAY98479.1"/>
    </source>
</evidence>
<protein>
    <submittedName>
        <fullName evidence="1">Uncharacterized protein</fullName>
    </submittedName>
</protein>
<accession>A0A1Z4MYE6</accession>
<organism evidence="1 2">
    <name type="scientific">Tolypothrix tenuis PCC 7101</name>
    <dbReference type="NCBI Taxonomy" id="231146"/>
    <lineage>
        <taxon>Bacteria</taxon>
        <taxon>Bacillati</taxon>
        <taxon>Cyanobacteriota</taxon>
        <taxon>Cyanophyceae</taxon>
        <taxon>Nostocales</taxon>
        <taxon>Tolypothrichaceae</taxon>
        <taxon>Tolypothrix</taxon>
    </lineage>
</organism>
<dbReference type="RefSeq" id="WP_096575904.1">
    <property type="nucleotide sequence ID" value="NZ_CAWNJS010000001.1"/>
</dbReference>
<dbReference type="AlphaFoldDB" id="A0A1Z4MYE6"/>
<name>A0A1Z4MYE6_9CYAN</name>
<keyword evidence="2" id="KW-1185">Reference proteome</keyword>
<proteinExistence type="predicted"/>
<dbReference type="Proteomes" id="UP000218785">
    <property type="component" value="Chromosome"/>
</dbReference>
<sequence length="64" mass="7205">MSLTPCPCCVVVLTQQQEENISHQKHCQDEPVNYSNIPVKNCTVVENGRVVVKPLQTPPFKKID</sequence>
<reference evidence="1 2" key="1">
    <citation type="submission" date="2017-06" db="EMBL/GenBank/DDBJ databases">
        <title>Genome sequencing of cyanobaciteial culture collection at National Institute for Environmental Studies (NIES).</title>
        <authorList>
            <person name="Hirose Y."/>
            <person name="Shimura Y."/>
            <person name="Fujisawa T."/>
            <person name="Nakamura Y."/>
            <person name="Kawachi M."/>
        </authorList>
    </citation>
    <scope>NUCLEOTIDE SEQUENCE [LARGE SCALE GENOMIC DNA]</scope>
    <source>
        <strain evidence="1 2">NIES-37</strain>
    </source>
</reference>
<dbReference type="EMBL" id="AP018248">
    <property type="protein sequence ID" value="BAY98479.1"/>
    <property type="molecule type" value="Genomic_DNA"/>
</dbReference>
<gene>
    <name evidence="1" type="ORF">NIES37_24290</name>
</gene>
<dbReference type="KEGG" id="ttq:NIES37_24290"/>
<evidence type="ECO:0000313" key="2">
    <source>
        <dbReference type="Proteomes" id="UP000218785"/>
    </source>
</evidence>